<dbReference type="Proteomes" id="UP000011645">
    <property type="component" value="Unassembled WGS sequence"/>
</dbReference>
<gene>
    <name evidence="2" type="ordered locus">HacjB3_03185</name>
    <name evidence="3" type="ORF">C497_16122</name>
</gene>
<dbReference type="AlphaFoldDB" id="D8J7D5"/>
<name>D8J7D5_HALJB</name>
<dbReference type="PANTHER" id="PTHR30006:SF2">
    <property type="entry name" value="ABC TRANSPORTER SUBSTRATE-BINDING PROTEIN"/>
    <property type="match status" value="1"/>
</dbReference>
<dbReference type="GO" id="GO:0030975">
    <property type="term" value="F:thiamine binding"/>
    <property type="evidence" value="ECO:0007669"/>
    <property type="project" value="InterPro"/>
</dbReference>
<dbReference type="EMBL" id="CP002062">
    <property type="protein sequence ID" value="ADJ14030.1"/>
    <property type="molecule type" value="Genomic_DNA"/>
</dbReference>
<dbReference type="GO" id="GO:0015888">
    <property type="term" value="P:thiamine transport"/>
    <property type="evidence" value="ECO:0007669"/>
    <property type="project" value="InterPro"/>
</dbReference>
<organism evidence="2 4">
    <name type="scientific">Halalkalicoccus jeotgali (strain DSM 18796 / CECT 7217 / JCM 14584 / KCTC 4019 / B3)</name>
    <dbReference type="NCBI Taxonomy" id="795797"/>
    <lineage>
        <taxon>Archaea</taxon>
        <taxon>Methanobacteriati</taxon>
        <taxon>Methanobacteriota</taxon>
        <taxon>Stenosarchaea group</taxon>
        <taxon>Halobacteria</taxon>
        <taxon>Halobacteriales</taxon>
        <taxon>Halococcaceae</taxon>
        <taxon>Halalkalicoccus</taxon>
    </lineage>
</organism>
<proteinExistence type="predicted"/>
<dbReference type="GeneID" id="9418437"/>
<dbReference type="HOGENOM" id="CLU_026974_6_1_2"/>
<dbReference type="Proteomes" id="UP000000390">
    <property type="component" value="Chromosome"/>
</dbReference>
<sequence>MKRRTFLGSGAAVTACLAGCSANPVDSDESDDGTLAVATYGSFVDAPSDSPGAWIKEEFDARHDATLEWHTPDQGINYYIERHNSDVEIEPDLYLGFGPHELVRVDRNTDGELFGQWDESRFEHLADVDEQFYFDPQDRTIPVDSSYCALVYDGRTVPEPETLEDLLDPAYEGRIALANPQGATTGLLFLLWTIDEFGEEGYLEYWQGLLENDVRILDSWADVYTQFEEGEAPVIVSYSNDRVYAKRAGSDLEKHRVAMPNGEAYASIEGMARFAEGTNDGPAHQFADFVLSPEVQAVIAERNVTGPVNTEATPPEVYREFAREPDEPVFFGYDALAEGLPGWIEDWSDAVAGGR</sequence>
<dbReference type="SUPFAM" id="SSF53850">
    <property type="entry name" value="Periplasmic binding protein-like II"/>
    <property type="match status" value="1"/>
</dbReference>
<accession>D8J7D5</accession>
<dbReference type="KEGG" id="hje:HacjB3_03185"/>
<dbReference type="InterPro" id="IPR005948">
    <property type="entry name" value="ThiB-like"/>
</dbReference>
<dbReference type="EMBL" id="AOHV01000042">
    <property type="protein sequence ID" value="ELY33926.1"/>
    <property type="molecule type" value="Genomic_DNA"/>
</dbReference>
<protein>
    <submittedName>
        <fullName evidence="2">Thiamine-binding periplasmic protein-like protein</fullName>
    </submittedName>
</protein>
<evidence type="ECO:0000313" key="2">
    <source>
        <dbReference type="EMBL" id="ADJ14030.1"/>
    </source>
</evidence>
<evidence type="ECO:0000313" key="4">
    <source>
        <dbReference type="Proteomes" id="UP000000390"/>
    </source>
</evidence>
<dbReference type="STRING" id="795797.HacjB3_03185"/>
<dbReference type="CDD" id="cd13545">
    <property type="entry name" value="PBP2_TbpA"/>
    <property type="match status" value="1"/>
</dbReference>
<dbReference type="eggNOG" id="arCOG00226">
    <property type="taxonomic scope" value="Archaea"/>
</dbReference>
<reference evidence="3 5" key="2">
    <citation type="journal article" date="2014" name="PLoS Genet.">
        <title>Phylogenetically driven sequencing of extremely halophilic archaea reveals strategies for static and dynamic osmo-response.</title>
        <authorList>
            <person name="Becker E.A."/>
            <person name="Seitzer P.M."/>
            <person name="Tritt A."/>
            <person name="Larsen D."/>
            <person name="Krusor M."/>
            <person name="Yao A.I."/>
            <person name="Wu D."/>
            <person name="Madern D."/>
            <person name="Eisen J.A."/>
            <person name="Darling A.E."/>
            <person name="Facciotti M.T."/>
        </authorList>
    </citation>
    <scope>NUCLEOTIDE SEQUENCE [LARGE SCALE GENOMIC DNA]</scope>
    <source>
        <strain evidence="3">B3</strain>
        <strain evidence="5">DSM 18796 / CECT 7217 / JCM 14584 / KCTC 4019 / B3</strain>
    </source>
</reference>
<dbReference type="Gene3D" id="3.40.190.10">
    <property type="entry name" value="Periplasmic binding protein-like II"/>
    <property type="match status" value="2"/>
</dbReference>
<reference evidence="2 4" key="1">
    <citation type="journal article" date="2010" name="J. Bacteriol.">
        <title>Complete genome sequence of Halalkalicoccus jeotgali B3(T), an extremely halophilic archaeon.</title>
        <authorList>
            <person name="Roh S.W."/>
            <person name="Nam Y.D."/>
            <person name="Nam S.H."/>
            <person name="Choi S.H."/>
            <person name="Park H.S."/>
            <person name="Bae J.W."/>
        </authorList>
    </citation>
    <scope>NUCLEOTIDE SEQUENCE [LARGE SCALE GENOMIC DNA]</scope>
    <source>
        <strain evidence="2">B3</strain>
        <strain evidence="4">DSM 18796 / CECT 7217 / JCM 14584 / KCTC 4019 / B3</strain>
    </source>
</reference>
<dbReference type="Pfam" id="PF13343">
    <property type="entry name" value="SBP_bac_6"/>
    <property type="match status" value="1"/>
</dbReference>
<dbReference type="RefSeq" id="WP_008418074.1">
    <property type="nucleotide sequence ID" value="NC_014297.1"/>
</dbReference>
<dbReference type="OrthoDB" id="130870at2157"/>
<dbReference type="PANTHER" id="PTHR30006">
    <property type="entry name" value="THIAMINE-BINDING PERIPLASMIC PROTEIN-RELATED"/>
    <property type="match status" value="1"/>
</dbReference>
<dbReference type="NCBIfam" id="TIGR01254">
    <property type="entry name" value="sfuA"/>
    <property type="match status" value="1"/>
</dbReference>
<dbReference type="PATRIC" id="fig|795797.18.peg.637"/>
<evidence type="ECO:0000313" key="5">
    <source>
        <dbReference type="Proteomes" id="UP000011645"/>
    </source>
</evidence>
<keyword evidence="5" id="KW-1185">Reference proteome</keyword>
<dbReference type="PROSITE" id="PS51257">
    <property type="entry name" value="PROKAR_LIPOPROTEIN"/>
    <property type="match status" value="1"/>
</dbReference>
<evidence type="ECO:0000313" key="3">
    <source>
        <dbReference type="EMBL" id="ELY33926.1"/>
    </source>
</evidence>
<evidence type="ECO:0000256" key="1">
    <source>
        <dbReference type="ARBA" id="ARBA00022729"/>
    </source>
</evidence>
<keyword evidence="1" id="KW-0732">Signal</keyword>